<proteinExistence type="predicted"/>
<reference evidence="1 2" key="1">
    <citation type="submission" date="2015-01" db="EMBL/GenBank/DDBJ databases">
        <title>Evolution of Trichinella species and genotypes.</title>
        <authorList>
            <person name="Korhonen P.K."/>
            <person name="Edoardo P."/>
            <person name="Giuseppe L.R."/>
            <person name="Gasser R.B."/>
        </authorList>
    </citation>
    <scope>NUCLEOTIDE SEQUENCE [LARGE SCALE GENOMIC DNA]</scope>
    <source>
        <strain evidence="1">ISS470</strain>
    </source>
</reference>
<sequence>LDVFDNRYDCHYDCDFFGNDQRSESLSQNEGCP</sequence>
<accession>A0A0V1D037</accession>
<comment type="caution">
    <text evidence="1">The sequence shown here is derived from an EMBL/GenBank/DDBJ whole genome shotgun (WGS) entry which is preliminary data.</text>
</comment>
<feature type="non-terminal residue" evidence="1">
    <location>
        <position position="33"/>
    </location>
</feature>
<gene>
    <name evidence="1" type="ORF">T4D_6276</name>
</gene>
<evidence type="ECO:0000313" key="1">
    <source>
        <dbReference type="EMBL" id="KRY54843.1"/>
    </source>
</evidence>
<name>A0A0V1D037_TRIPS</name>
<evidence type="ECO:0000313" key="2">
    <source>
        <dbReference type="Proteomes" id="UP000054995"/>
    </source>
</evidence>
<dbReference type="EMBL" id="JYDT01004762">
    <property type="protein sequence ID" value="KRY54843.1"/>
    <property type="molecule type" value="Genomic_DNA"/>
</dbReference>
<organism evidence="1 2">
    <name type="scientific">Trichinella pseudospiralis</name>
    <name type="common">Parasitic roundworm</name>
    <dbReference type="NCBI Taxonomy" id="6337"/>
    <lineage>
        <taxon>Eukaryota</taxon>
        <taxon>Metazoa</taxon>
        <taxon>Ecdysozoa</taxon>
        <taxon>Nematoda</taxon>
        <taxon>Enoplea</taxon>
        <taxon>Dorylaimia</taxon>
        <taxon>Trichinellida</taxon>
        <taxon>Trichinellidae</taxon>
        <taxon>Trichinella</taxon>
    </lineage>
</organism>
<keyword evidence="2" id="KW-1185">Reference proteome</keyword>
<protein>
    <submittedName>
        <fullName evidence="1">Uncharacterized protein</fullName>
    </submittedName>
</protein>
<dbReference type="AlphaFoldDB" id="A0A0V1D037"/>
<feature type="non-terminal residue" evidence="1">
    <location>
        <position position="1"/>
    </location>
</feature>
<dbReference type="Proteomes" id="UP000054995">
    <property type="component" value="Unassembled WGS sequence"/>
</dbReference>